<evidence type="ECO:0000313" key="2">
    <source>
        <dbReference type="EMBL" id="KAK3216291.1"/>
    </source>
</evidence>
<name>A0AAN6RM84_9PLEO</name>
<accession>A0AAN6RM84</accession>
<dbReference type="Proteomes" id="UP001280581">
    <property type="component" value="Unassembled WGS sequence"/>
</dbReference>
<evidence type="ECO:0000313" key="3">
    <source>
        <dbReference type="Proteomes" id="UP001280581"/>
    </source>
</evidence>
<sequence>MSAEVKIPWVSTNTPGDDKQPSAADVSATTAEGLRLPEGSVPERKDAVGILNTREGSIRIQTVWPRAEHLTDIELAVYGTGSKDEACRILYKALQNWVFWLVDVYKVLARDLITIGSDGKTDEGTDTELGPVILGLDDKLYENGETKFLFTVRDDRIDNAIQKLRMIQEEWLQAEQDMHNNKDDKRPISVSKNSLGVISEGEEI</sequence>
<dbReference type="EMBL" id="WVTA01000002">
    <property type="protein sequence ID" value="KAK3216291.1"/>
    <property type="molecule type" value="Genomic_DNA"/>
</dbReference>
<proteinExistence type="predicted"/>
<gene>
    <name evidence="2" type="ORF">GRF29_8g2811761</name>
</gene>
<organism evidence="2 3">
    <name type="scientific">Pseudopithomyces chartarum</name>
    <dbReference type="NCBI Taxonomy" id="1892770"/>
    <lineage>
        <taxon>Eukaryota</taxon>
        <taxon>Fungi</taxon>
        <taxon>Dikarya</taxon>
        <taxon>Ascomycota</taxon>
        <taxon>Pezizomycotina</taxon>
        <taxon>Dothideomycetes</taxon>
        <taxon>Pleosporomycetidae</taxon>
        <taxon>Pleosporales</taxon>
        <taxon>Massarineae</taxon>
        <taxon>Didymosphaeriaceae</taxon>
        <taxon>Pseudopithomyces</taxon>
    </lineage>
</organism>
<comment type="caution">
    <text evidence="2">The sequence shown here is derived from an EMBL/GenBank/DDBJ whole genome shotgun (WGS) entry which is preliminary data.</text>
</comment>
<reference evidence="2 3" key="1">
    <citation type="submission" date="2021-02" db="EMBL/GenBank/DDBJ databases">
        <title>Genome assembly of Pseudopithomyces chartarum.</title>
        <authorList>
            <person name="Jauregui R."/>
            <person name="Singh J."/>
            <person name="Voisey C."/>
        </authorList>
    </citation>
    <scope>NUCLEOTIDE SEQUENCE [LARGE SCALE GENOMIC DNA]</scope>
    <source>
        <strain evidence="2 3">AGR01</strain>
    </source>
</reference>
<evidence type="ECO:0000256" key="1">
    <source>
        <dbReference type="SAM" id="MobiDB-lite"/>
    </source>
</evidence>
<feature type="region of interest" description="Disordered" evidence="1">
    <location>
        <begin position="1"/>
        <end position="32"/>
    </location>
</feature>
<protein>
    <submittedName>
        <fullName evidence="2">Uncharacterized protein</fullName>
    </submittedName>
</protein>
<keyword evidence="3" id="KW-1185">Reference proteome</keyword>
<dbReference type="AlphaFoldDB" id="A0AAN6RM84"/>